<proteinExistence type="predicted"/>
<evidence type="ECO:0000256" key="1">
    <source>
        <dbReference type="SAM" id="MobiDB-lite"/>
    </source>
</evidence>
<evidence type="ECO:0000313" key="2">
    <source>
        <dbReference type="EnsemblMetazoa" id="Aqu2.1.29189_001"/>
    </source>
</evidence>
<feature type="region of interest" description="Disordered" evidence="1">
    <location>
        <begin position="1"/>
        <end position="30"/>
    </location>
</feature>
<reference evidence="2" key="1">
    <citation type="submission" date="2017-05" db="UniProtKB">
        <authorList>
            <consortium name="EnsemblMetazoa"/>
        </authorList>
    </citation>
    <scope>IDENTIFICATION</scope>
</reference>
<protein>
    <submittedName>
        <fullName evidence="2">Uncharacterized protein</fullName>
    </submittedName>
</protein>
<sequence>MDMRKKQDMEMALKEQRKTEREKRKAEKEQKEWLLSPQVVGVGLILKVHLLNEPSIGTRGKSKGLSPQPSLSIYDLINQIVGHALK</sequence>
<dbReference type="InParanoid" id="A0A1X7UNU8"/>
<name>A0A1X7UNU8_AMPQE</name>
<dbReference type="AlphaFoldDB" id="A0A1X7UNU8"/>
<organism evidence="2">
    <name type="scientific">Amphimedon queenslandica</name>
    <name type="common">Sponge</name>
    <dbReference type="NCBI Taxonomy" id="400682"/>
    <lineage>
        <taxon>Eukaryota</taxon>
        <taxon>Metazoa</taxon>
        <taxon>Porifera</taxon>
        <taxon>Demospongiae</taxon>
        <taxon>Heteroscleromorpha</taxon>
        <taxon>Haplosclerida</taxon>
        <taxon>Niphatidae</taxon>
        <taxon>Amphimedon</taxon>
    </lineage>
</organism>
<dbReference type="EnsemblMetazoa" id="Aqu2.1.29189_001">
    <property type="protein sequence ID" value="Aqu2.1.29189_001"/>
    <property type="gene ID" value="Aqu2.1.29189"/>
</dbReference>
<accession>A0A1X7UNU8</accession>